<feature type="region of interest" description="Disordered" evidence="1">
    <location>
        <begin position="1"/>
        <end position="20"/>
    </location>
</feature>
<protein>
    <submittedName>
        <fullName evidence="2">Uncharacterized protein</fullName>
    </submittedName>
</protein>
<dbReference type="EMBL" id="PEDP01000516">
    <property type="protein sequence ID" value="POS85735.1"/>
    <property type="molecule type" value="Genomic_DNA"/>
</dbReference>
<proteinExistence type="predicted"/>
<organism evidence="2 3">
    <name type="scientific">Erysiphe pulchra</name>
    <dbReference type="NCBI Taxonomy" id="225359"/>
    <lineage>
        <taxon>Eukaryota</taxon>
        <taxon>Fungi</taxon>
        <taxon>Dikarya</taxon>
        <taxon>Ascomycota</taxon>
        <taxon>Pezizomycotina</taxon>
        <taxon>Leotiomycetes</taxon>
        <taxon>Erysiphales</taxon>
        <taxon>Erysiphaceae</taxon>
        <taxon>Erysiphe</taxon>
    </lineage>
</organism>
<name>A0A2S4PUL7_9PEZI</name>
<evidence type="ECO:0000313" key="2">
    <source>
        <dbReference type="EMBL" id="POS85735.1"/>
    </source>
</evidence>
<accession>A0A2S4PUL7</accession>
<dbReference type="AlphaFoldDB" id="A0A2S4PUL7"/>
<evidence type="ECO:0000313" key="3">
    <source>
        <dbReference type="Proteomes" id="UP000237438"/>
    </source>
</evidence>
<keyword evidence="3" id="KW-1185">Reference proteome</keyword>
<evidence type="ECO:0000256" key="1">
    <source>
        <dbReference type="SAM" id="MobiDB-lite"/>
    </source>
</evidence>
<gene>
    <name evidence="2" type="ORF">EPUL_003160</name>
</gene>
<reference evidence="2 3" key="1">
    <citation type="submission" date="2017-10" db="EMBL/GenBank/DDBJ databases">
        <title>Development of genomic resources for the powdery mildew, Erysiphe pulchra.</title>
        <authorList>
            <person name="Wadl P.A."/>
            <person name="Mack B.M."/>
            <person name="Moore G."/>
            <person name="Beltz S.B."/>
        </authorList>
    </citation>
    <scope>NUCLEOTIDE SEQUENCE [LARGE SCALE GENOMIC DNA]</scope>
    <source>
        <strain evidence="2">Cflorida</strain>
    </source>
</reference>
<dbReference type="Proteomes" id="UP000237438">
    <property type="component" value="Unassembled WGS sequence"/>
</dbReference>
<comment type="caution">
    <text evidence="2">The sequence shown here is derived from an EMBL/GenBank/DDBJ whole genome shotgun (WGS) entry which is preliminary data.</text>
</comment>
<sequence>MEPRGGMRTAGLRSTPTVEQGGKSLELRKYSSSKIFIRQAKKAYWNSIIADLKSSSQAYRTLQWHNAAPRYQTPPLRREEGSETISDPYAMARFLHHSLLSRQDHLKDMPPDTPVLDAQKTELIYFHLLWKYIEFPMCFAQRTIRPKSELKWLSILFDSKLSFKEHVRVAFQRARVVTDHLAINRAARAALPVYKTFPIPALLRETRWRPENA</sequence>